<dbReference type="AlphaFoldDB" id="A0A0S7WJZ1"/>
<dbReference type="PROSITE" id="PS51782">
    <property type="entry name" value="LYSM"/>
    <property type="match status" value="1"/>
</dbReference>
<sequence length="365" mass="40847">MKGGGMVREASVILSILLVWGLGLTQETHVVEKGETLWRISSNRLEDPFHWWQIYKANVDQIEDPHWIYPGQRFVIPPLGYEEAEVMEWSLAHGQAEREMGPGEAEMVAPGEEPGVPSPEVEISAEETVRVGLWKQQVPIVPPSLVYRAGYVTRERPEWAQVAAAVQTGVREILLHHEVLVKRGIQDGVQEGDFLTVGRIGKGVRHPRSGKALGKVFYVVGTLRVTAVQENSCRALVEECYESIKLGDIVIPFEEPIVPTGKELVETGRQVEGVIVAKFADESKLMPSEIVYIDRGKEDGIHAGDVFEVYRMGKKMRGVLDPTRVVGELQVLRVREETCSAVMTSIDNRLDLRVGELIRLRREAM</sequence>
<evidence type="ECO:0000259" key="1">
    <source>
        <dbReference type="PROSITE" id="PS51782"/>
    </source>
</evidence>
<reference evidence="2 3" key="1">
    <citation type="journal article" date="2015" name="Microbiome">
        <title>Genomic resolution of linkages in carbon, nitrogen, and sulfur cycling among widespread estuary sediment bacteria.</title>
        <authorList>
            <person name="Baker B.J."/>
            <person name="Lazar C.S."/>
            <person name="Teske A.P."/>
            <person name="Dick G.J."/>
        </authorList>
    </citation>
    <scope>NUCLEOTIDE SEQUENCE [LARGE SCALE GENOMIC DNA]</scope>
    <source>
        <strain evidence="2">DG_26</strain>
    </source>
</reference>
<accession>A0A0S7WJZ1</accession>
<name>A0A0S7WJZ1_UNCT6</name>
<dbReference type="Proteomes" id="UP000051124">
    <property type="component" value="Unassembled WGS sequence"/>
</dbReference>
<organism evidence="2 3">
    <name type="scientific">candidate division TA06 bacterium DG_26</name>
    <dbReference type="NCBI Taxonomy" id="1703771"/>
    <lineage>
        <taxon>Bacteria</taxon>
        <taxon>Bacteria division TA06</taxon>
    </lineage>
</organism>
<protein>
    <recommendedName>
        <fullName evidence="1">LysM domain-containing protein</fullName>
    </recommendedName>
</protein>
<evidence type="ECO:0000313" key="3">
    <source>
        <dbReference type="Proteomes" id="UP000051124"/>
    </source>
</evidence>
<comment type="caution">
    <text evidence="2">The sequence shown here is derived from an EMBL/GenBank/DDBJ whole genome shotgun (WGS) entry which is preliminary data.</text>
</comment>
<proteinExistence type="predicted"/>
<feature type="domain" description="LysM" evidence="1">
    <location>
        <begin position="27"/>
        <end position="76"/>
    </location>
</feature>
<dbReference type="InterPro" id="IPR052196">
    <property type="entry name" value="Bact_Kbp"/>
</dbReference>
<dbReference type="CDD" id="cd00118">
    <property type="entry name" value="LysM"/>
    <property type="match status" value="1"/>
</dbReference>
<dbReference type="PANTHER" id="PTHR34700">
    <property type="entry name" value="POTASSIUM BINDING PROTEIN KBP"/>
    <property type="match status" value="1"/>
</dbReference>
<dbReference type="InterPro" id="IPR018392">
    <property type="entry name" value="LysM"/>
</dbReference>
<dbReference type="Pfam" id="PF01476">
    <property type="entry name" value="LysM"/>
    <property type="match status" value="1"/>
</dbReference>
<dbReference type="EMBL" id="LIZT01000020">
    <property type="protein sequence ID" value="KPJ50491.1"/>
    <property type="molecule type" value="Genomic_DNA"/>
</dbReference>
<dbReference type="SUPFAM" id="SSF54106">
    <property type="entry name" value="LysM domain"/>
    <property type="match status" value="1"/>
</dbReference>
<evidence type="ECO:0000313" key="2">
    <source>
        <dbReference type="EMBL" id="KPJ50491.1"/>
    </source>
</evidence>
<dbReference type="PANTHER" id="PTHR34700:SF4">
    <property type="entry name" value="PHAGE-LIKE ELEMENT PBSX PROTEIN XKDP"/>
    <property type="match status" value="1"/>
</dbReference>
<gene>
    <name evidence="2" type="ORF">AMJ40_02800</name>
</gene>
<dbReference type="InterPro" id="IPR036779">
    <property type="entry name" value="LysM_dom_sf"/>
</dbReference>
<dbReference type="Gene3D" id="3.10.350.10">
    <property type="entry name" value="LysM domain"/>
    <property type="match status" value="1"/>
</dbReference>